<reference evidence="4 5" key="1">
    <citation type="submission" date="2020-08" db="EMBL/GenBank/DDBJ databases">
        <title>Genomic Encyclopedia of Type Strains, Phase III (KMG-III): the genomes of soil and plant-associated and newly described type strains.</title>
        <authorList>
            <person name="Whitman W."/>
        </authorList>
    </citation>
    <scope>NUCLEOTIDE SEQUENCE [LARGE SCALE GENOMIC DNA]</scope>
    <source>
        <strain evidence="4 5">CECT 7753</strain>
    </source>
</reference>
<evidence type="ECO:0000259" key="3">
    <source>
        <dbReference type="PROSITE" id="PS50110"/>
    </source>
</evidence>
<dbReference type="SMART" id="SM00448">
    <property type="entry name" value="REC"/>
    <property type="match status" value="1"/>
</dbReference>
<dbReference type="InterPro" id="IPR050595">
    <property type="entry name" value="Bact_response_regulator"/>
</dbReference>
<name>A0A7W5EB96_9BURK</name>
<accession>A0A7W5EB96</accession>
<organism evidence="4 5">
    <name type="scientific">Pseudoduganella umbonata</name>
    <dbReference type="NCBI Taxonomy" id="864828"/>
    <lineage>
        <taxon>Bacteria</taxon>
        <taxon>Pseudomonadati</taxon>
        <taxon>Pseudomonadota</taxon>
        <taxon>Betaproteobacteria</taxon>
        <taxon>Burkholderiales</taxon>
        <taxon>Oxalobacteraceae</taxon>
        <taxon>Telluria group</taxon>
        <taxon>Pseudoduganella</taxon>
    </lineage>
</organism>
<dbReference type="InterPro" id="IPR011006">
    <property type="entry name" value="CheY-like_superfamily"/>
</dbReference>
<dbReference type="EMBL" id="JACHXS010000004">
    <property type="protein sequence ID" value="MBB3221685.1"/>
    <property type="molecule type" value="Genomic_DNA"/>
</dbReference>
<comment type="caution">
    <text evidence="4">The sequence shown here is derived from an EMBL/GenBank/DDBJ whole genome shotgun (WGS) entry which is preliminary data.</text>
</comment>
<keyword evidence="1 2" id="KW-0597">Phosphoprotein</keyword>
<dbReference type="Gene3D" id="3.40.50.2300">
    <property type="match status" value="1"/>
</dbReference>
<evidence type="ECO:0000313" key="4">
    <source>
        <dbReference type="EMBL" id="MBB3221685.1"/>
    </source>
</evidence>
<sequence length="132" mass="13719">MIALLGHQTASDEDMAANKILIVDDNADAADMTAEALRLFGLNVEVAYGGPEGLATAKAIAPSVIFLDIGMPQLDGYQVATALRADEKMSGVKLIALTAWGDAASREKSKAAGFDAHITKPADFSDLVALVS</sequence>
<gene>
    <name evidence="4" type="ORF">FHS02_002495</name>
</gene>
<dbReference type="PANTHER" id="PTHR44591">
    <property type="entry name" value="STRESS RESPONSE REGULATOR PROTEIN 1"/>
    <property type="match status" value="1"/>
</dbReference>
<feature type="modified residue" description="4-aspartylphosphate" evidence="2">
    <location>
        <position position="68"/>
    </location>
</feature>
<dbReference type="CDD" id="cd17580">
    <property type="entry name" value="REC_2_DhkD-like"/>
    <property type="match status" value="1"/>
</dbReference>
<protein>
    <submittedName>
        <fullName evidence="4">CheY-like chemotaxis protein</fullName>
    </submittedName>
</protein>
<feature type="domain" description="Response regulatory" evidence="3">
    <location>
        <begin position="19"/>
        <end position="132"/>
    </location>
</feature>
<dbReference type="GO" id="GO:0000160">
    <property type="term" value="P:phosphorelay signal transduction system"/>
    <property type="evidence" value="ECO:0007669"/>
    <property type="project" value="InterPro"/>
</dbReference>
<dbReference type="RefSeq" id="WP_229422450.1">
    <property type="nucleotide sequence ID" value="NZ_CP040017.1"/>
</dbReference>
<proteinExistence type="predicted"/>
<dbReference type="PROSITE" id="PS50110">
    <property type="entry name" value="RESPONSE_REGULATORY"/>
    <property type="match status" value="1"/>
</dbReference>
<evidence type="ECO:0000256" key="2">
    <source>
        <dbReference type="PROSITE-ProRule" id="PRU00169"/>
    </source>
</evidence>
<dbReference type="InterPro" id="IPR001789">
    <property type="entry name" value="Sig_transdc_resp-reg_receiver"/>
</dbReference>
<dbReference type="Proteomes" id="UP000584325">
    <property type="component" value="Unassembled WGS sequence"/>
</dbReference>
<dbReference type="AlphaFoldDB" id="A0A7W5EB96"/>
<evidence type="ECO:0000313" key="5">
    <source>
        <dbReference type="Proteomes" id="UP000584325"/>
    </source>
</evidence>
<evidence type="ECO:0000256" key="1">
    <source>
        <dbReference type="ARBA" id="ARBA00022553"/>
    </source>
</evidence>
<dbReference type="PANTHER" id="PTHR44591:SF3">
    <property type="entry name" value="RESPONSE REGULATORY DOMAIN-CONTAINING PROTEIN"/>
    <property type="match status" value="1"/>
</dbReference>
<dbReference type="SUPFAM" id="SSF52172">
    <property type="entry name" value="CheY-like"/>
    <property type="match status" value="1"/>
</dbReference>
<dbReference type="Pfam" id="PF00072">
    <property type="entry name" value="Response_reg"/>
    <property type="match status" value="1"/>
</dbReference>